<accession>A0AAV2EY52</accession>
<feature type="compositionally biased region" description="Low complexity" evidence="1">
    <location>
        <begin position="27"/>
        <end position="44"/>
    </location>
</feature>
<name>A0AAV2EY52_9ROSI</name>
<proteinExistence type="predicted"/>
<evidence type="ECO:0000313" key="2">
    <source>
        <dbReference type="EMBL" id="CAL1390993.1"/>
    </source>
</evidence>
<evidence type="ECO:0000313" key="3">
    <source>
        <dbReference type="Proteomes" id="UP001497516"/>
    </source>
</evidence>
<reference evidence="2 3" key="1">
    <citation type="submission" date="2024-04" db="EMBL/GenBank/DDBJ databases">
        <authorList>
            <person name="Fracassetti M."/>
        </authorList>
    </citation>
    <scope>NUCLEOTIDE SEQUENCE [LARGE SCALE GENOMIC DNA]</scope>
</reference>
<evidence type="ECO:0000256" key="1">
    <source>
        <dbReference type="SAM" id="MobiDB-lite"/>
    </source>
</evidence>
<protein>
    <submittedName>
        <fullName evidence="2">Uncharacterized protein</fullName>
    </submittedName>
</protein>
<feature type="region of interest" description="Disordered" evidence="1">
    <location>
        <begin position="26"/>
        <end position="72"/>
    </location>
</feature>
<keyword evidence="3" id="KW-1185">Reference proteome</keyword>
<dbReference type="AlphaFoldDB" id="A0AAV2EY52"/>
<sequence length="72" mass="7796">MNSTVNFVCFCYRDDGDIGTVVVMMKSSESSPPGTRSGSPGTGSEDSDRGDDSGHVLFKETSSRKRYRHAAM</sequence>
<organism evidence="2 3">
    <name type="scientific">Linum trigynum</name>
    <dbReference type="NCBI Taxonomy" id="586398"/>
    <lineage>
        <taxon>Eukaryota</taxon>
        <taxon>Viridiplantae</taxon>
        <taxon>Streptophyta</taxon>
        <taxon>Embryophyta</taxon>
        <taxon>Tracheophyta</taxon>
        <taxon>Spermatophyta</taxon>
        <taxon>Magnoliopsida</taxon>
        <taxon>eudicotyledons</taxon>
        <taxon>Gunneridae</taxon>
        <taxon>Pentapetalae</taxon>
        <taxon>rosids</taxon>
        <taxon>fabids</taxon>
        <taxon>Malpighiales</taxon>
        <taxon>Linaceae</taxon>
        <taxon>Linum</taxon>
    </lineage>
</organism>
<dbReference type="EMBL" id="OZ034818">
    <property type="protein sequence ID" value="CAL1390993.1"/>
    <property type="molecule type" value="Genomic_DNA"/>
</dbReference>
<feature type="compositionally biased region" description="Basic and acidic residues" evidence="1">
    <location>
        <begin position="46"/>
        <end position="63"/>
    </location>
</feature>
<gene>
    <name evidence="2" type="ORF">LTRI10_LOCUS31744</name>
</gene>
<dbReference type="Proteomes" id="UP001497516">
    <property type="component" value="Chromosome 5"/>
</dbReference>